<feature type="domain" description="Transposase IS66 central" evidence="2">
    <location>
        <begin position="183"/>
        <end position="464"/>
    </location>
</feature>
<dbReference type="InterPro" id="IPR004291">
    <property type="entry name" value="Transposase_IS66_central"/>
</dbReference>
<dbReference type="EMBL" id="UIGR01000001">
    <property type="protein sequence ID" value="SUX31794.1"/>
    <property type="molecule type" value="Genomic_DNA"/>
</dbReference>
<feature type="domain" description="Transposase IS66 C-terminal" evidence="5">
    <location>
        <begin position="471"/>
        <end position="507"/>
    </location>
</feature>
<evidence type="ECO:0000259" key="4">
    <source>
        <dbReference type="Pfam" id="PF13007"/>
    </source>
</evidence>
<keyword evidence="1" id="KW-0175">Coiled coil</keyword>
<feature type="coiled-coil region" evidence="1">
    <location>
        <begin position="20"/>
        <end position="54"/>
    </location>
</feature>
<evidence type="ECO:0000313" key="6">
    <source>
        <dbReference type="EMBL" id="SUX31794.1"/>
    </source>
</evidence>
<dbReference type="NCBIfam" id="NF033517">
    <property type="entry name" value="transpos_IS66"/>
    <property type="match status" value="1"/>
</dbReference>
<dbReference type="Proteomes" id="UP000254029">
    <property type="component" value="Unassembled WGS sequence"/>
</dbReference>
<reference evidence="6 7" key="1">
    <citation type="submission" date="2018-06" db="EMBL/GenBank/DDBJ databases">
        <authorList>
            <consortium name="Pathogen Informatics"/>
            <person name="Doyle S."/>
        </authorList>
    </citation>
    <scope>NUCLEOTIDE SEQUENCE [LARGE SCALE GENOMIC DNA]</scope>
    <source>
        <strain evidence="6 7">NCTC8684</strain>
    </source>
</reference>
<dbReference type="PANTHER" id="PTHR33678:SF1">
    <property type="entry name" value="BLL1576 PROTEIN"/>
    <property type="match status" value="1"/>
</dbReference>
<evidence type="ECO:0000259" key="5">
    <source>
        <dbReference type="Pfam" id="PF13817"/>
    </source>
</evidence>
<dbReference type="InterPro" id="IPR024474">
    <property type="entry name" value="Znf_dom_IS66"/>
</dbReference>
<protein>
    <submittedName>
        <fullName evidence="6">Transposase and inactivated derivatives</fullName>
    </submittedName>
</protein>
<proteinExistence type="predicted"/>
<dbReference type="RefSeq" id="WP_115648349.1">
    <property type="nucleotide sequence ID" value="NZ_UFVO01000001.1"/>
</dbReference>
<gene>
    <name evidence="6" type="ORF">NCTC8684_00860</name>
</gene>
<evidence type="ECO:0000256" key="1">
    <source>
        <dbReference type="SAM" id="Coils"/>
    </source>
</evidence>
<evidence type="ECO:0000313" key="7">
    <source>
        <dbReference type="Proteomes" id="UP000254029"/>
    </source>
</evidence>
<evidence type="ECO:0000259" key="3">
    <source>
        <dbReference type="Pfam" id="PF13005"/>
    </source>
</evidence>
<accession>A0AAX2M6S8</accession>
<dbReference type="AlphaFoldDB" id="A0AAX2M6S8"/>
<dbReference type="Pfam" id="PF03050">
    <property type="entry name" value="DDE_Tnp_IS66"/>
    <property type="match status" value="1"/>
</dbReference>
<dbReference type="InterPro" id="IPR024463">
    <property type="entry name" value="Transposase_TnpC_homeodom"/>
</dbReference>
<dbReference type="Pfam" id="PF13817">
    <property type="entry name" value="DDE_Tnp_IS66_C"/>
    <property type="match status" value="1"/>
</dbReference>
<dbReference type="InterPro" id="IPR052344">
    <property type="entry name" value="Transposase-related"/>
</dbReference>
<feature type="domain" description="Transposase TnpC homeodomain" evidence="4">
    <location>
        <begin position="44"/>
        <end position="118"/>
    </location>
</feature>
<evidence type="ECO:0000259" key="2">
    <source>
        <dbReference type="Pfam" id="PF03050"/>
    </source>
</evidence>
<feature type="domain" description="Transposase IS66 zinc-finger binding" evidence="3">
    <location>
        <begin position="125"/>
        <end position="168"/>
    </location>
</feature>
<name>A0AAX2M6S8_CHRVL</name>
<dbReference type="Pfam" id="PF13007">
    <property type="entry name" value="LZ_Tnp_IS66"/>
    <property type="match status" value="1"/>
</dbReference>
<organism evidence="6 7">
    <name type="scientific">Chromobacterium violaceum</name>
    <dbReference type="NCBI Taxonomy" id="536"/>
    <lineage>
        <taxon>Bacteria</taxon>
        <taxon>Pseudomonadati</taxon>
        <taxon>Pseudomonadota</taxon>
        <taxon>Betaproteobacteria</taxon>
        <taxon>Neisseriales</taxon>
        <taxon>Chromobacteriaceae</taxon>
        <taxon>Chromobacterium</taxon>
    </lineage>
</organism>
<dbReference type="PANTHER" id="PTHR33678">
    <property type="entry name" value="BLL1576 PROTEIN"/>
    <property type="match status" value="1"/>
</dbReference>
<dbReference type="Pfam" id="PF13005">
    <property type="entry name" value="zf-IS66"/>
    <property type="match status" value="1"/>
</dbReference>
<sequence>MDLLARLAQHVSDPTLVAGVQDMVRQLSEQSLQIQSLELKNQKLVLELAHLRRMRFGAKSEALTAEQRALFEDDADQDLAAVQVELDATAPAVGDATRKPRAGGGRQPLPEHLERIEVRHEPESCTCGQCQRELVKIGEDISEQLDVEPARFFVIRHIRPQYACRSCETVQAAPVAPAVIDGGLAAPGLLAWVAISKYLDHLPLYRIEQIAERQQVPLARSTLSEWIGRLGVALQPLSDRLADQLRERNSLHADETPVQQLDPGKGKTKRAYLWAFRSNDLDGGPPMVVFDYQTSRSGKHARDFLAEWRGHLIVDDYSGYKELFRQGVLEQACWAHARRNFFELQAAGNHPIAEEALQGIGRLYAVEAEGKELDIEQRQALRAERSLPELRAMHDWLLGLRPNVANGGGLAKAIDYVLRRWPSFAGYAETGHLPIDNNPVENAIRPIALGKKNWLFAGGERAGRRAAAIQSLLATAKLNGLEPAAWLKDTLERLPAWPNSRIDELLPLQESEAI</sequence>
<dbReference type="InterPro" id="IPR039552">
    <property type="entry name" value="IS66_C"/>
</dbReference>
<comment type="caution">
    <text evidence="6">The sequence shown here is derived from an EMBL/GenBank/DDBJ whole genome shotgun (WGS) entry which is preliminary data.</text>
</comment>